<dbReference type="InterPro" id="IPR002825">
    <property type="entry name" value="Pept_S49_ser-pept_pro"/>
</dbReference>
<dbReference type="EMBL" id="MEZK01000007">
    <property type="protein sequence ID" value="OGD63609.1"/>
    <property type="molecule type" value="Genomic_DNA"/>
</dbReference>
<protein>
    <recommendedName>
        <fullName evidence="5">Peptidase S49 domain-containing protein</fullName>
    </recommendedName>
</protein>
<sequence>MTIGGKILIGLIVLINLGNYTLIAVKNCKSKSSSNFIINPVIMQQMEQLFKVVKELEGIRGLPQFIFIAGIRHKSMLSVRQEIQKFTKKNPDKKEIDFILESPGGNADYAYVLIRTLREHFEKVNIIVAFWAKSAATLSALGGSTIIMDEFGEFGPLDVQLSTDEELPDSEPQSGLIDEIALKTIENRSVELYERMLLKLLKKNNSRDIDIRLKKTILSKQVFEYISNLYKPLFEQVDPYKIGEKTRSLAIAERYAERILKQYNEENLKENVHDFVDYMVHDCPNHGYNIDYSIMSIFLANVYKSSDISEDYFKALTKLSILFYTNPGKYEYIGFFDKKILEKVKKIKDTKEEAINKPELPKEAKEEKKDEKQERKK</sequence>
<evidence type="ECO:0000256" key="2">
    <source>
        <dbReference type="SAM" id="Phobius"/>
    </source>
</evidence>
<evidence type="ECO:0000256" key="1">
    <source>
        <dbReference type="SAM" id="MobiDB-lite"/>
    </source>
</evidence>
<dbReference type="InterPro" id="IPR029045">
    <property type="entry name" value="ClpP/crotonase-like_dom_sf"/>
</dbReference>
<evidence type="ECO:0000313" key="4">
    <source>
        <dbReference type="Proteomes" id="UP000177006"/>
    </source>
</evidence>
<keyword evidence="2" id="KW-0812">Transmembrane</keyword>
<feature type="transmembrane region" description="Helical" evidence="2">
    <location>
        <begin position="7"/>
        <end position="25"/>
    </location>
</feature>
<dbReference type="STRING" id="1797457.A2160_01970"/>
<evidence type="ECO:0008006" key="5">
    <source>
        <dbReference type="Google" id="ProtNLM"/>
    </source>
</evidence>
<accession>A0A1F5E874</accession>
<dbReference type="Pfam" id="PF01972">
    <property type="entry name" value="SDH_protease"/>
    <property type="match status" value="1"/>
</dbReference>
<evidence type="ECO:0000313" key="3">
    <source>
        <dbReference type="EMBL" id="OGD63609.1"/>
    </source>
</evidence>
<dbReference type="PANTHER" id="PTHR35984:SF1">
    <property type="entry name" value="PERIPLASMIC SERINE PROTEASE"/>
    <property type="match status" value="1"/>
</dbReference>
<keyword evidence="2" id="KW-1133">Transmembrane helix</keyword>
<dbReference type="Gene3D" id="3.90.226.10">
    <property type="entry name" value="2-enoyl-CoA Hydratase, Chain A, domain 1"/>
    <property type="match status" value="1"/>
</dbReference>
<keyword evidence="2" id="KW-0472">Membrane</keyword>
<dbReference type="AlphaFoldDB" id="A0A1F5E874"/>
<dbReference type="SUPFAM" id="SSF52096">
    <property type="entry name" value="ClpP/crotonase"/>
    <property type="match status" value="1"/>
</dbReference>
<dbReference type="PANTHER" id="PTHR35984">
    <property type="entry name" value="PERIPLASMIC SERINE PROTEASE"/>
    <property type="match status" value="1"/>
</dbReference>
<name>A0A1F5E874_9BACT</name>
<dbReference type="GO" id="GO:0016020">
    <property type="term" value="C:membrane"/>
    <property type="evidence" value="ECO:0007669"/>
    <property type="project" value="InterPro"/>
</dbReference>
<proteinExistence type="predicted"/>
<reference evidence="3 4" key="1">
    <citation type="journal article" date="2016" name="Nat. Commun.">
        <title>Thousands of microbial genomes shed light on interconnected biogeochemical processes in an aquifer system.</title>
        <authorList>
            <person name="Anantharaman K."/>
            <person name="Brown C.T."/>
            <person name="Hug L.A."/>
            <person name="Sharon I."/>
            <person name="Castelle C.J."/>
            <person name="Probst A.J."/>
            <person name="Thomas B.C."/>
            <person name="Singh A."/>
            <person name="Wilkins M.J."/>
            <person name="Karaoz U."/>
            <person name="Brodie E.L."/>
            <person name="Williams K.H."/>
            <person name="Hubbard S.S."/>
            <person name="Banfield J.F."/>
        </authorList>
    </citation>
    <scope>NUCLEOTIDE SEQUENCE [LARGE SCALE GENOMIC DNA]</scope>
</reference>
<comment type="caution">
    <text evidence="3">The sequence shown here is derived from an EMBL/GenBank/DDBJ whole genome shotgun (WGS) entry which is preliminary data.</text>
</comment>
<feature type="region of interest" description="Disordered" evidence="1">
    <location>
        <begin position="355"/>
        <end position="377"/>
    </location>
</feature>
<gene>
    <name evidence="3" type="ORF">A2160_01970</name>
</gene>
<organism evidence="3 4">
    <name type="scientific">Candidatus Beckwithbacteria bacterium RBG_13_42_9</name>
    <dbReference type="NCBI Taxonomy" id="1797457"/>
    <lineage>
        <taxon>Bacteria</taxon>
        <taxon>Candidatus Beckwithiibacteriota</taxon>
    </lineage>
</organism>
<dbReference type="Proteomes" id="UP000177006">
    <property type="component" value="Unassembled WGS sequence"/>
</dbReference>